<evidence type="ECO:0000313" key="2">
    <source>
        <dbReference type="EMBL" id="PRQ35035.1"/>
    </source>
</evidence>
<dbReference type="GO" id="GO:0015074">
    <property type="term" value="P:DNA integration"/>
    <property type="evidence" value="ECO:0007669"/>
    <property type="project" value="InterPro"/>
</dbReference>
<gene>
    <name evidence="2" type="ORF">RchiOBHm_Chr5g0075641</name>
</gene>
<evidence type="ECO:0000313" key="3">
    <source>
        <dbReference type="Proteomes" id="UP000238479"/>
    </source>
</evidence>
<dbReference type="EC" id="2.7.7.-" evidence="2"/>
<sequence length="96" mass="10973">MDFVLGLPRTQRGVDSVFVVVDRFSKMEHFIACKKTADASNIAKLFFREVVRLHGVPKSITSDRDTKFLSHFWITLWRMFGTALNRSSTAHPQTDG</sequence>
<dbReference type="GO" id="GO:0016779">
    <property type="term" value="F:nucleotidyltransferase activity"/>
    <property type="evidence" value="ECO:0007669"/>
    <property type="project" value="UniProtKB-KW"/>
</dbReference>
<keyword evidence="2" id="KW-0808">Transferase</keyword>
<dbReference type="PROSITE" id="PS50994">
    <property type="entry name" value="INTEGRASE"/>
    <property type="match status" value="1"/>
</dbReference>
<dbReference type="InterPro" id="IPR001584">
    <property type="entry name" value="Integrase_cat-core"/>
</dbReference>
<dbReference type="SUPFAM" id="SSF53098">
    <property type="entry name" value="Ribonuclease H-like"/>
    <property type="match status" value="1"/>
</dbReference>
<dbReference type="PANTHER" id="PTHR35046:SF26">
    <property type="entry name" value="RNA-DIRECTED DNA POLYMERASE"/>
    <property type="match status" value="1"/>
</dbReference>
<proteinExistence type="predicted"/>
<dbReference type="Gramene" id="PRQ35035">
    <property type="protein sequence ID" value="PRQ35035"/>
    <property type="gene ID" value="RchiOBHm_Chr5g0075641"/>
</dbReference>
<dbReference type="EC" id="3.1.26.4" evidence="2"/>
<dbReference type="InterPro" id="IPR036397">
    <property type="entry name" value="RNaseH_sf"/>
</dbReference>
<dbReference type="Gene3D" id="3.30.420.10">
    <property type="entry name" value="Ribonuclease H-like superfamily/Ribonuclease H"/>
    <property type="match status" value="1"/>
</dbReference>
<name>A0A2P6QLI4_ROSCH</name>
<dbReference type="AlphaFoldDB" id="A0A2P6QLI4"/>
<organism evidence="2 3">
    <name type="scientific">Rosa chinensis</name>
    <name type="common">China rose</name>
    <dbReference type="NCBI Taxonomy" id="74649"/>
    <lineage>
        <taxon>Eukaryota</taxon>
        <taxon>Viridiplantae</taxon>
        <taxon>Streptophyta</taxon>
        <taxon>Embryophyta</taxon>
        <taxon>Tracheophyta</taxon>
        <taxon>Spermatophyta</taxon>
        <taxon>Magnoliopsida</taxon>
        <taxon>eudicotyledons</taxon>
        <taxon>Gunneridae</taxon>
        <taxon>Pentapetalae</taxon>
        <taxon>rosids</taxon>
        <taxon>fabids</taxon>
        <taxon>Rosales</taxon>
        <taxon>Rosaceae</taxon>
        <taxon>Rosoideae</taxon>
        <taxon>Rosoideae incertae sedis</taxon>
        <taxon>Rosa</taxon>
    </lineage>
</organism>
<dbReference type="GO" id="GO:0004523">
    <property type="term" value="F:RNA-DNA hybrid ribonuclease activity"/>
    <property type="evidence" value="ECO:0007669"/>
    <property type="project" value="UniProtKB-EC"/>
</dbReference>
<keyword evidence="2" id="KW-0378">Hydrolase</keyword>
<dbReference type="PANTHER" id="PTHR35046">
    <property type="entry name" value="ZINC KNUCKLE (CCHC-TYPE) FAMILY PROTEIN"/>
    <property type="match status" value="1"/>
</dbReference>
<reference evidence="2 3" key="1">
    <citation type="journal article" date="2018" name="Nat. Genet.">
        <title>The Rosa genome provides new insights in the design of modern roses.</title>
        <authorList>
            <person name="Bendahmane M."/>
        </authorList>
    </citation>
    <scope>NUCLEOTIDE SEQUENCE [LARGE SCALE GENOMIC DNA]</scope>
    <source>
        <strain evidence="3">cv. Old Blush</strain>
    </source>
</reference>
<dbReference type="InterPro" id="IPR012337">
    <property type="entry name" value="RNaseH-like_sf"/>
</dbReference>
<dbReference type="GO" id="GO:0003676">
    <property type="term" value="F:nucleic acid binding"/>
    <property type="evidence" value="ECO:0007669"/>
    <property type="project" value="InterPro"/>
</dbReference>
<dbReference type="Proteomes" id="UP000238479">
    <property type="component" value="Chromosome 5"/>
</dbReference>
<protein>
    <submittedName>
        <fullName evidence="2">Putative nucleotidyltransferase, Ribonuclease H</fullName>
        <ecNumber evidence="2">2.7.7.-</ecNumber>
        <ecNumber evidence="2">3.1.26.4</ecNumber>
    </submittedName>
</protein>
<accession>A0A2P6QLI4</accession>
<evidence type="ECO:0000259" key="1">
    <source>
        <dbReference type="PROSITE" id="PS50994"/>
    </source>
</evidence>
<dbReference type="STRING" id="74649.A0A2P6QLI4"/>
<feature type="domain" description="Integrase catalytic" evidence="1">
    <location>
        <begin position="1"/>
        <end position="96"/>
    </location>
</feature>
<keyword evidence="3" id="KW-1185">Reference proteome</keyword>
<comment type="caution">
    <text evidence="2">The sequence shown here is derived from an EMBL/GenBank/DDBJ whole genome shotgun (WGS) entry which is preliminary data.</text>
</comment>
<keyword evidence="2" id="KW-0548">Nucleotidyltransferase</keyword>
<dbReference type="OMA" id="EHFIACK"/>
<dbReference type="EMBL" id="PDCK01000043">
    <property type="protein sequence ID" value="PRQ35035.1"/>
    <property type="molecule type" value="Genomic_DNA"/>
</dbReference>